<evidence type="ECO:0000313" key="1">
    <source>
        <dbReference type="EMBL" id="CAF1358159.1"/>
    </source>
</evidence>
<sequence>METFQVTTAAVDGCSVHNSKYRSKFNHAVNIIRRSTKFNKHVFHELPKRCCSCDRSQCIDTLRNKYDVHIHIIDRSSSKVLIKKSINVRNKDGIEETVSADKFRVLIRRKSKLTTDIIPFDEIEQEISEKLEEASKFRFIQKEFTFDEKGQFQLVCLPFELTLSSEEICRTMLLLRFTRLYSTVVDLGLQMKQLNDKKQFRKALSSFEKHYPKQMSSLIVNQAFRACVHLNEFQRGKTIHQELPASLLNNQYIRTNLIRLYMNCNDVDKAREIFSTAPKKSIVMYNTMIEGDINCLGENNREKEALKLFEKMSVTPNAYTYSILFKLCTQLPDRDVFEFCKTVWKEISLDNQKNPVVSTSFLALLLKHQQISICEKFFSQIEKNNVTRITMMKGYLSHGMPQKAIDLFLQLDKPDEIAAGAFFNACAQIKDKKTLDLADKVFSRLRSPSDRLLQSVFNMHFQHADISKVKILFEKVQRNVINYASLMKLYNDQSQPEKTLKLFQRMKAEHVEGDSVVFVLLINACADIRFLSLSRSIVKQIPKNLLADHWLAKITCTYVGKLEPKGYEMNDTK</sequence>
<comment type="caution">
    <text evidence="1">The sequence shown here is derived from an EMBL/GenBank/DDBJ whole genome shotgun (WGS) entry which is preliminary data.</text>
</comment>
<dbReference type="AlphaFoldDB" id="A0A815HXY8"/>
<dbReference type="InterPro" id="IPR002885">
    <property type="entry name" value="PPR_rpt"/>
</dbReference>
<dbReference type="EMBL" id="CAJNOR010002930">
    <property type="protein sequence ID" value="CAF1358159.1"/>
    <property type="molecule type" value="Genomic_DNA"/>
</dbReference>
<organism evidence="1 2">
    <name type="scientific">Adineta ricciae</name>
    <name type="common">Rotifer</name>
    <dbReference type="NCBI Taxonomy" id="249248"/>
    <lineage>
        <taxon>Eukaryota</taxon>
        <taxon>Metazoa</taxon>
        <taxon>Spiralia</taxon>
        <taxon>Gnathifera</taxon>
        <taxon>Rotifera</taxon>
        <taxon>Eurotatoria</taxon>
        <taxon>Bdelloidea</taxon>
        <taxon>Adinetida</taxon>
        <taxon>Adinetidae</taxon>
        <taxon>Adineta</taxon>
    </lineage>
</organism>
<dbReference type="Pfam" id="PF01535">
    <property type="entry name" value="PPR"/>
    <property type="match status" value="1"/>
</dbReference>
<dbReference type="InterPro" id="IPR011990">
    <property type="entry name" value="TPR-like_helical_dom_sf"/>
</dbReference>
<proteinExistence type="predicted"/>
<dbReference type="Pfam" id="PF13041">
    <property type="entry name" value="PPR_2"/>
    <property type="match status" value="1"/>
</dbReference>
<accession>A0A815HXY8</accession>
<dbReference type="InterPro" id="IPR050421">
    <property type="entry name" value="PPR"/>
</dbReference>
<evidence type="ECO:0000313" key="2">
    <source>
        <dbReference type="Proteomes" id="UP000663828"/>
    </source>
</evidence>
<dbReference type="Pfam" id="PF13812">
    <property type="entry name" value="PPR_3"/>
    <property type="match status" value="1"/>
</dbReference>
<protein>
    <submittedName>
        <fullName evidence="1">Uncharacterized protein</fullName>
    </submittedName>
</protein>
<keyword evidence="2" id="KW-1185">Reference proteome</keyword>
<dbReference type="PANTHER" id="PTHR47928">
    <property type="entry name" value="REPEAT-CONTAINING PROTEIN, PUTATIVE-RELATED"/>
    <property type="match status" value="1"/>
</dbReference>
<dbReference type="Gene3D" id="1.25.40.10">
    <property type="entry name" value="Tetratricopeptide repeat domain"/>
    <property type="match status" value="3"/>
</dbReference>
<reference evidence="1" key="1">
    <citation type="submission" date="2021-02" db="EMBL/GenBank/DDBJ databases">
        <authorList>
            <person name="Nowell W R."/>
        </authorList>
    </citation>
    <scope>NUCLEOTIDE SEQUENCE</scope>
</reference>
<dbReference type="Proteomes" id="UP000663828">
    <property type="component" value="Unassembled WGS sequence"/>
</dbReference>
<dbReference type="PANTHER" id="PTHR47928:SF146">
    <property type="entry name" value="DYW DOMAIN-CONTAINING PROTEIN"/>
    <property type="match status" value="1"/>
</dbReference>
<gene>
    <name evidence="1" type="ORF">XAT740_LOCUS31860</name>
</gene>
<name>A0A815HXY8_ADIRI</name>